<keyword evidence="3" id="KW-1185">Reference proteome</keyword>
<keyword evidence="1" id="KW-0472">Membrane</keyword>
<comment type="caution">
    <text evidence="2">The sequence shown here is derived from an EMBL/GenBank/DDBJ whole genome shotgun (WGS) entry which is preliminary data.</text>
</comment>
<dbReference type="EMBL" id="JBHUII010000007">
    <property type="protein sequence ID" value="MFD2206851.1"/>
    <property type="molecule type" value="Genomic_DNA"/>
</dbReference>
<reference evidence="3" key="1">
    <citation type="journal article" date="2019" name="Int. J. Syst. Evol. Microbiol.">
        <title>The Global Catalogue of Microorganisms (GCM) 10K type strain sequencing project: providing services to taxonomists for standard genome sequencing and annotation.</title>
        <authorList>
            <consortium name="The Broad Institute Genomics Platform"/>
            <consortium name="The Broad Institute Genome Sequencing Center for Infectious Disease"/>
            <person name="Wu L."/>
            <person name="Ma J."/>
        </authorList>
    </citation>
    <scope>NUCLEOTIDE SEQUENCE [LARGE SCALE GENOMIC DNA]</scope>
    <source>
        <strain evidence="3">CGMCC 4.7192</strain>
    </source>
</reference>
<accession>A0ABW5BPS9</accession>
<sequence length="64" mass="7436">MSSSLKENMMKMAMSKNTWRLRLVYLLKAMVYYPFLIIEEKKKKAMSGMSSSVSTEGDDVYPLF</sequence>
<feature type="transmembrane region" description="Helical" evidence="1">
    <location>
        <begin position="21"/>
        <end position="38"/>
    </location>
</feature>
<dbReference type="Proteomes" id="UP001597294">
    <property type="component" value="Unassembled WGS sequence"/>
</dbReference>
<keyword evidence="1" id="KW-0812">Transmembrane</keyword>
<proteinExistence type="predicted"/>
<name>A0ABW5BPS9_9PROT</name>
<evidence type="ECO:0000313" key="2">
    <source>
        <dbReference type="EMBL" id="MFD2206851.1"/>
    </source>
</evidence>
<gene>
    <name evidence="2" type="ORF">ACFSKO_14565</name>
</gene>
<evidence type="ECO:0000256" key="1">
    <source>
        <dbReference type="SAM" id="Phobius"/>
    </source>
</evidence>
<dbReference type="RefSeq" id="WP_380252893.1">
    <property type="nucleotide sequence ID" value="NZ_JBHUII010000007.1"/>
</dbReference>
<organism evidence="2 3">
    <name type="scientific">Kiloniella antarctica</name>
    <dbReference type="NCBI Taxonomy" id="1550907"/>
    <lineage>
        <taxon>Bacteria</taxon>
        <taxon>Pseudomonadati</taxon>
        <taxon>Pseudomonadota</taxon>
        <taxon>Alphaproteobacteria</taxon>
        <taxon>Rhodospirillales</taxon>
        <taxon>Kiloniellaceae</taxon>
        <taxon>Kiloniella</taxon>
    </lineage>
</organism>
<protein>
    <submittedName>
        <fullName evidence="2">Uncharacterized protein</fullName>
    </submittedName>
</protein>
<keyword evidence="1" id="KW-1133">Transmembrane helix</keyword>
<evidence type="ECO:0000313" key="3">
    <source>
        <dbReference type="Proteomes" id="UP001597294"/>
    </source>
</evidence>